<evidence type="ECO:0000256" key="1">
    <source>
        <dbReference type="SAM" id="MobiDB-lite"/>
    </source>
</evidence>
<sequence>MLLNAVEGKPQSFQLRKSKKDSEL</sequence>
<name>A0A0A9GDZ7_ARUDO</name>
<accession>A0A0A9GDZ7</accession>
<dbReference type="AlphaFoldDB" id="A0A0A9GDZ7"/>
<reference evidence="2" key="1">
    <citation type="submission" date="2014-09" db="EMBL/GenBank/DDBJ databases">
        <authorList>
            <person name="Magalhaes I.L.F."/>
            <person name="Oliveira U."/>
            <person name="Santos F.R."/>
            <person name="Vidigal T.H.D.A."/>
            <person name="Brescovit A.D."/>
            <person name="Santos A.J."/>
        </authorList>
    </citation>
    <scope>NUCLEOTIDE SEQUENCE</scope>
    <source>
        <tissue evidence="2">Shoot tissue taken approximately 20 cm above the soil surface</tissue>
    </source>
</reference>
<dbReference type="EMBL" id="GBRH01175179">
    <property type="protein sequence ID" value="JAE22717.1"/>
    <property type="molecule type" value="Transcribed_RNA"/>
</dbReference>
<proteinExistence type="predicted"/>
<reference evidence="2" key="2">
    <citation type="journal article" date="2015" name="Data Brief">
        <title>Shoot transcriptome of the giant reed, Arundo donax.</title>
        <authorList>
            <person name="Barrero R.A."/>
            <person name="Guerrero F.D."/>
            <person name="Moolhuijzen P."/>
            <person name="Goolsby J.A."/>
            <person name="Tidwell J."/>
            <person name="Bellgard S.E."/>
            <person name="Bellgard M.I."/>
        </authorList>
    </citation>
    <scope>NUCLEOTIDE SEQUENCE</scope>
    <source>
        <tissue evidence="2">Shoot tissue taken approximately 20 cm above the soil surface</tissue>
    </source>
</reference>
<protein>
    <submittedName>
        <fullName evidence="2">Uncharacterized protein</fullName>
    </submittedName>
</protein>
<evidence type="ECO:0000313" key="2">
    <source>
        <dbReference type="EMBL" id="JAE22717.1"/>
    </source>
</evidence>
<organism evidence="2">
    <name type="scientific">Arundo donax</name>
    <name type="common">Giant reed</name>
    <name type="synonym">Donax arundinaceus</name>
    <dbReference type="NCBI Taxonomy" id="35708"/>
    <lineage>
        <taxon>Eukaryota</taxon>
        <taxon>Viridiplantae</taxon>
        <taxon>Streptophyta</taxon>
        <taxon>Embryophyta</taxon>
        <taxon>Tracheophyta</taxon>
        <taxon>Spermatophyta</taxon>
        <taxon>Magnoliopsida</taxon>
        <taxon>Liliopsida</taxon>
        <taxon>Poales</taxon>
        <taxon>Poaceae</taxon>
        <taxon>PACMAD clade</taxon>
        <taxon>Arundinoideae</taxon>
        <taxon>Arundineae</taxon>
        <taxon>Arundo</taxon>
    </lineage>
</organism>
<feature type="region of interest" description="Disordered" evidence="1">
    <location>
        <begin position="1"/>
        <end position="24"/>
    </location>
</feature>